<dbReference type="Proteomes" id="UP001632038">
    <property type="component" value="Unassembled WGS sequence"/>
</dbReference>
<comment type="caution">
    <text evidence="5">The sequence shown here is derived from an EMBL/GenBank/DDBJ whole genome shotgun (WGS) entry which is preliminary data.</text>
</comment>
<evidence type="ECO:0000256" key="2">
    <source>
        <dbReference type="ARBA" id="ARBA00022679"/>
    </source>
</evidence>
<keyword evidence="6" id="KW-1185">Reference proteome</keyword>
<evidence type="ECO:0000256" key="3">
    <source>
        <dbReference type="RuleBase" id="RU003718"/>
    </source>
</evidence>
<protein>
    <recommendedName>
        <fullName evidence="4">Glycosyltransferase</fullName>
        <ecNumber evidence="4">2.4.1.-</ecNumber>
    </recommendedName>
</protein>
<dbReference type="CDD" id="cd03784">
    <property type="entry name" value="GT1_Gtf-like"/>
    <property type="match status" value="1"/>
</dbReference>
<name>A0ABD3EB11_9LAMI</name>
<sequence length="495" mass="55389">MGDTATADELPPHVLIFPLPLQGHINSMSKLAELLCLSNIHVTMLLSTYTLGRLRSHANIESRLSRYAGFRVVSITDGLSDDHPRSGERTMEILMSLLKVGGAQFRKLMETTDALSDGGSRRRVSCLILDGVLSFAIPVVEEMGIPFICFRTVGACSFWANYSFKEVIEAGEVPLKGKDEDKHEFWKKEELDLIVTSVPGMEGYLRRRDLPAFGRVSDVNDIGFQTIIREIRRTPLSKGLILNSFEDLEGPILDQIRKPIPNVYSIGPLHTHLKARLESEKNESSLASSSFWEEDGSSITWLDSQPARSVIYVSFGSVTLLTKNELLEFWYGLVNSGHRFLWVMRPDSIVEGDKDNPIAVELEEGTKERGYLAGWVPQNEVLAHSSVAAFFTHSGWNSTLESVAAGMPMLCWPYFADQTINSRFVSDVWKVGLDMKDSCDRVIVEKMVRDVMGERRDEFLERAGLLAELAKKAVSEGGTSYTNLNRLIEFIKSSV</sequence>
<comment type="similarity">
    <text evidence="1 3">Belongs to the UDP-glycosyltransferase family.</text>
</comment>
<evidence type="ECO:0000313" key="5">
    <source>
        <dbReference type="EMBL" id="KAL3651628.1"/>
    </source>
</evidence>
<evidence type="ECO:0000256" key="4">
    <source>
        <dbReference type="RuleBase" id="RU362057"/>
    </source>
</evidence>
<dbReference type="AlphaFoldDB" id="A0ABD3EB11"/>
<keyword evidence="2 3" id="KW-0808">Transferase</keyword>
<proteinExistence type="inferred from homology"/>
<accession>A0ABD3EB11</accession>
<organism evidence="5 6">
    <name type="scientific">Castilleja foliolosa</name>
    <dbReference type="NCBI Taxonomy" id="1961234"/>
    <lineage>
        <taxon>Eukaryota</taxon>
        <taxon>Viridiplantae</taxon>
        <taxon>Streptophyta</taxon>
        <taxon>Embryophyta</taxon>
        <taxon>Tracheophyta</taxon>
        <taxon>Spermatophyta</taxon>
        <taxon>Magnoliopsida</taxon>
        <taxon>eudicotyledons</taxon>
        <taxon>Gunneridae</taxon>
        <taxon>Pentapetalae</taxon>
        <taxon>asterids</taxon>
        <taxon>lamiids</taxon>
        <taxon>Lamiales</taxon>
        <taxon>Orobanchaceae</taxon>
        <taxon>Pedicularideae</taxon>
        <taxon>Castillejinae</taxon>
        <taxon>Castilleja</taxon>
    </lineage>
</organism>
<evidence type="ECO:0000313" key="6">
    <source>
        <dbReference type="Proteomes" id="UP001632038"/>
    </source>
</evidence>
<evidence type="ECO:0000256" key="1">
    <source>
        <dbReference type="ARBA" id="ARBA00009995"/>
    </source>
</evidence>
<dbReference type="Gene3D" id="3.40.50.2000">
    <property type="entry name" value="Glycogen Phosphorylase B"/>
    <property type="match status" value="2"/>
</dbReference>
<dbReference type="InterPro" id="IPR002213">
    <property type="entry name" value="UDP_glucos_trans"/>
</dbReference>
<gene>
    <name evidence="5" type="ORF">CASFOL_004630</name>
</gene>
<dbReference type="GO" id="GO:0035251">
    <property type="term" value="F:UDP-glucosyltransferase activity"/>
    <property type="evidence" value="ECO:0007669"/>
    <property type="project" value="UniProtKB-ARBA"/>
</dbReference>
<dbReference type="InterPro" id="IPR035595">
    <property type="entry name" value="UDP_glycos_trans_CS"/>
</dbReference>
<dbReference type="PROSITE" id="PS00375">
    <property type="entry name" value="UDPGT"/>
    <property type="match status" value="1"/>
</dbReference>
<dbReference type="FunFam" id="3.40.50.2000:FF:000040">
    <property type="entry name" value="UDP-glycosyltransferase 76C1"/>
    <property type="match status" value="1"/>
</dbReference>
<reference evidence="6" key="1">
    <citation type="journal article" date="2024" name="IScience">
        <title>Strigolactones Initiate the Formation of Haustorium-like Structures in Castilleja.</title>
        <authorList>
            <person name="Buerger M."/>
            <person name="Peterson D."/>
            <person name="Chory J."/>
        </authorList>
    </citation>
    <scope>NUCLEOTIDE SEQUENCE [LARGE SCALE GENOMIC DNA]</scope>
</reference>
<dbReference type="PANTHER" id="PTHR11926">
    <property type="entry name" value="GLUCOSYL/GLUCURONOSYL TRANSFERASES"/>
    <property type="match status" value="1"/>
</dbReference>
<dbReference type="PANTHER" id="PTHR11926:SF1392">
    <property type="entry name" value="GLYCOSYLTRANSFERASE"/>
    <property type="match status" value="1"/>
</dbReference>
<keyword evidence="3" id="KW-0328">Glycosyltransferase</keyword>
<dbReference type="EMBL" id="JAVIJP010000006">
    <property type="protein sequence ID" value="KAL3651628.1"/>
    <property type="molecule type" value="Genomic_DNA"/>
</dbReference>
<dbReference type="SUPFAM" id="SSF53756">
    <property type="entry name" value="UDP-Glycosyltransferase/glycogen phosphorylase"/>
    <property type="match status" value="1"/>
</dbReference>
<dbReference type="Pfam" id="PF00201">
    <property type="entry name" value="UDPGT"/>
    <property type="match status" value="1"/>
</dbReference>
<dbReference type="EC" id="2.4.1.-" evidence="4"/>